<evidence type="ECO:0000256" key="1">
    <source>
        <dbReference type="ARBA" id="ARBA00004651"/>
    </source>
</evidence>
<keyword evidence="3" id="KW-0050">Antiport</keyword>
<dbReference type="PANTHER" id="PTHR43298">
    <property type="entry name" value="MULTIDRUG RESISTANCE PROTEIN NORM-RELATED"/>
    <property type="match status" value="1"/>
</dbReference>
<dbReference type="InterPro" id="IPR048279">
    <property type="entry name" value="MdtK-like"/>
</dbReference>
<feature type="transmembrane region" description="Helical" evidence="10">
    <location>
        <begin position="335"/>
        <end position="352"/>
    </location>
</feature>
<evidence type="ECO:0000313" key="12">
    <source>
        <dbReference type="Proteomes" id="UP000507962"/>
    </source>
</evidence>
<keyword evidence="8 10" id="KW-0472">Membrane</keyword>
<dbReference type="InterPro" id="IPR002528">
    <property type="entry name" value="MATE_fam"/>
</dbReference>
<reference evidence="11 12" key="1">
    <citation type="submission" date="2019-03" db="EMBL/GenBank/DDBJ databases">
        <authorList>
            <person name="Nijsse B."/>
        </authorList>
    </citation>
    <scope>NUCLEOTIDE SEQUENCE [LARGE SCALE GENOMIC DNA]</scope>
    <source>
        <strain evidence="11">Desulfoluna butyratoxydans MSL71</strain>
    </source>
</reference>
<feature type="transmembrane region" description="Helical" evidence="10">
    <location>
        <begin position="261"/>
        <end position="284"/>
    </location>
</feature>
<protein>
    <recommendedName>
        <fullName evidence="9">Multidrug-efflux transporter</fullName>
    </recommendedName>
</protein>
<evidence type="ECO:0000256" key="3">
    <source>
        <dbReference type="ARBA" id="ARBA00022449"/>
    </source>
</evidence>
<dbReference type="GO" id="GO:0015297">
    <property type="term" value="F:antiporter activity"/>
    <property type="evidence" value="ECO:0007669"/>
    <property type="project" value="UniProtKB-KW"/>
</dbReference>
<evidence type="ECO:0000256" key="10">
    <source>
        <dbReference type="SAM" id="Phobius"/>
    </source>
</evidence>
<keyword evidence="6 10" id="KW-1133">Transmembrane helix</keyword>
<feature type="transmembrane region" description="Helical" evidence="10">
    <location>
        <begin position="227"/>
        <end position="249"/>
    </location>
</feature>
<proteinExistence type="predicted"/>
<evidence type="ECO:0000256" key="6">
    <source>
        <dbReference type="ARBA" id="ARBA00022989"/>
    </source>
</evidence>
<feature type="transmembrane region" description="Helical" evidence="10">
    <location>
        <begin position="123"/>
        <end position="144"/>
    </location>
</feature>
<feature type="transmembrane region" description="Helical" evidence="10">
    <location>
        <begin position="296"/>
        <end position="320"/>
    </location>
</feature>
<evidence type="ECO:0000256" key="9">
    <source>
        <dbReference type="ARBA" id="ARBA00031636"/>
    </source>
</evidence>
<feature type="transmembrane region" description="Helical" evidence="10">
    <location>
        <begin position="12"/>
        <end position="31"/>
    </location>
</feature>
<keyword evidence="2" id="KW-0813">Transport</keyword>
<comment type="subcellular location">
    <subcellularLocation>
        <location evidence="1">Cell membrane</location>
        <topology evidence="1">Multi-pass membrane protein</topology>
    </subcellularLocation>
</comment>
<organism evidence="11 12">
    <name type="scientific">Desulfoluna butyratoxydans</name>
    <dbReference type="NCBI Taxonomy" id="231438"/>
    <lineage>
        <taxon>Bacteria</taxon>
        <taxon>Pseudomonadati</taxon>
        <taxon>Thermodesulfobacteriota</taxon>
        <taxon>Desulfobacteria</taxon>
        <taxon>Desulfobacterales</taxon>
        <taxon>Desulfolunaceae</taxon>
        <taxon>Desulfoluna</taxon>
    </lineage>
</organism>
<evidence type="ECO:0000256" key="7">
    <source>
        <dbReference type="ARBA" id="ARBA00023065"/>
    </source>
</evidence>
<feature type="transmembrane region" description="Helical" evidence="10">
    <location>
        <begin position="43"/>
        <end position="68"/>
    </location>
</feature>
<evidence type="ECO:0000256" key="2">
    <source>
        <dbReference type="ARBA" id="ARBA00022448"/>
    </source>
</evidence>
<dbReference type="PANTHER" id="PTHR43298:SF2">
    <property type="entry name" value="FMN_FAD EXPORTER YEEO-RELATED"/>
    <property type="match status" value="1"/>
</dbReference>
<dbReference type="InterPro" id="IPR050222">
    <property type="entry name" value="MATE_MdtK"/>
</dbReference>
<accession>A0A4U8YS26</accession>
<dbReference type="GO" id="GO:0042910">
    <property type="term" value="F:xenobiotic transmembrane transporter activity"/>
    <property type="evidence" value="ECO:0007669"/>
    <property type="project" value="InterPro"/>
</dbReference>
<feature type="transmembrane region" description="Helical" evidence="10">
    <location>
        <begin position="183"/>
        <end position="206"/>
    </location>
</feature>
<dbReference type="RefSeq" id="WP_180143821.1">
    <property type="nucleotide sequence ID" value="NZ_CAADHO010000008.1"/>
</dbReference>
<gene>
    <name evidence="11" type="ORF">MSL71_39600</name>
</gene>
<feature type="transmembrane region" description="Helical" evidence="10">
    <location>
        <begin position="156"/>
        <end position="177"/>
    </location>
</feature>
<evidence type="ECO:0000313" key="11">
    <source>
        <dbReference type="EMBL" id="VFQ46297.1"/>
    </source>
</evidence>
<keyword evidence="12" id="KW-1185">Reference proteome</keyword>
<feature type="transmembrane region" description="Helical" evidence="10">
    <location>
        <begin position="89"/>
        <end position="117"/>
    </location>
</feature>
<dbReference type="Pfam" id="PF01554">
    <property type="entry name" value="MatE"/>
    <property type="match status" value="2"/>
</dbReference>
<keyword evidence="7" id="KW-0406">Ion transport</keyword>
<dbReference type="GO" id="GO:0005886">
    <property type="term" value="C:plasma membrane"/>
    <property type="evidence" value="ECO:0007669"/>
    <property type="project" value="UniProtKB-SubCell"/>
</dbReference>
<dbReference type="AlphaFoldDB" id="A0A4U8YS26"/>
<feature type="transmembrane region" description="Helical" evidence="10">
    <location>
        <begin position="373"/>
        <end position="394"/>
    </location>
</feature>
<keyword evidence="5 10" id="KW-0812">Transmembrane</keyword>
<dbReference type="GO" id="GO:0006811">
    <property type="term" value="P:monoatomic ion transport"/>
    <property type="evidence" value="ECO:0007669"/>
    <property type="project" value="UniProtKB-KW"/>
</dbReference>
<sequence>MPAFGRSLKEIFLFSLPIIAGQLGQMLFGIGDIVVAGRYSTEVLSALGIATAIFSPFLLIGTGITFAVSPLKARMIAEKRDVSTVPGTTLALGFLAGTVLALMVVASGFCVSALGLAPAIEELVVIYLMICAGSMIPVMIFQVLKENLQAREKTLFANSLILFFNLVNVGANVFFIFTLDWGIAGAAVATTLSRTLMAVILYAHAARQLTITRKVSFPIMGHLLKKGLPIGLNGLLIGLIFSLVTVLAGKMSVTASAANNILINISSLTYMVPYALAGAASVKVAGAFGRRDFHAVTSYALATLCLGFMSATVMGSLFYAVPEAILSLVTADPRVIRYGVGLLLVGAFYQVPDAIQVTVQGCLRGLEVTFRPMVYIFLGIWGVGFPVGCFFAYAKGMEAAGLWMGMAVGLTAVAVVNAALFVRILMGYRRSPTAEPQALVPCAIQQ</sequence>
<dbReference type="EMBL" id="CAADHO010000008">
    <property type="protein sequence ID" value="VFQ46297.1"/>
    <property type="molecule type" value="Genomic_DNA"/>
</dbReference>
<keyword evidence="4" id="KW-1003">Cell membrane</keyword>
<evidence type="ECO:0000256" key="5">
    <source>
        <dbReference type="ARBA" id="ARBA00022692"/>
    </source>
</evidence>
<dbReference type="PIRSF" id="PIRSF006603">
    <property type="entry name" value="DinF"/>
    <property type="match status" value="1"/>
</dbReference>
<evidence type="ECO:0000256" key="8">
    <source>
        <dbReference type="ARBA" id="ARBA00023136"/>
    </source>
</evidence>
<dbReference type="NCBIfam" id="TIGR00797">
    <property type="entry name" value="matE"/>
    <property type="match status" value="1"/>
</dbReference>
<dbReference type="Proteomes" id="UP000507962">
    <property type="component" value="Unassembled WGS sequence"/>
</dbReference>
<feature type="transmembrane region" description="Helical" evidence="10">
    <location>
        <begin position="400"/>
        <end position="422"/>
    </location>
</feature>
<evidence type="ECO:0000256" key="4">
    <source>
        <dbReference type="ARBA" id="ARBA00022475"/>
    </source>
</evidence>
<name>A0A4U8YS26_9BACT</name>